<protein>
    <submittedName>
        <fullName evidence="1">Uncharacterized protein</fullName>
    </submittedName>
</protein>
<accession>A0AAD9KJ68</accession>
<comment type="caution">
    <text evidence="1">The sequence shown here is derived from an EMBL/GenBank/DDBJ whole genome shotgun (WGS) entry which is preliminary data.</text>
</comment>
<evidence type="ECO:0000313" key="2">
    <source>
        <dbReference type="Proteomes" id="UP001209878"/>
    </source>
</evidence>
<dbReference type="EMBL" id="JAODUO010001036">
    <property type="protein sequence ID" value="KAK2171705.1"/>
    <property type="molecule type" value="Genomic_DNA"/>
</dbReference>
<dbReference type="Proteomes" id="UP001209878">
    <property type="component" value="Unassembled WGS sequence"/>
</dbReference>
<name>A0AAD9KJ68_RIDPI</name>
<proteinExistence type="predicted"/>
<evidence type="ECO:0000313" key="1">
    <source>
        <dbReference type="EMBL" id="KAK2171705.1"/>
    </source>
</evidence>
<reference evidence="1" key="1">
    <citation type="journal article" date="2023" name="Mol. Biol. Evol.">
        <title>Third-Generation Sequencing Reveals the Adaptive Role of the Epigenome in Three Deep-Sea Polychaetes.</title>
        <authorList>
            <person name="Perez M."/>
            <person name="Aroh O."/>
            <person name="Sun Y."/>
            <person name="Lan Y."/>
            <person name="Juniper S.K."/>
            <person name="Young C.R."/>
            <person name="Angers B."/>
            <person name="Qian P.Y."/>
        </authorList>
    </citation>
    <scope>NUCLEOTIDE SEQUENCE</scope>
    <source>
        <strain evidence="1">R07B-5</strain>
    </source>
</reference>
<keyword evidence="2" id="KW-1185">Reference proteome</keyword>
<organism evidence="1 2">
    <name type="scientific">Ridgeia piscesae</name>
    <name type="common">Tubeworm</name>
    <dbReference type="NCBI Taxonomy" id="27915"/>
    <lineage>
        <taxon>Eukaryota</taxon>
        <taxon>Metazoa</taxon>
        <taxon>Spiralia</taxon>
        <taxon>Lophotrochozoa</taxon>
        <taxon>Annelida</taxon>
        <taxon>Polychaeta</taxon>
        <taxon>Sedentaria</taxon>
        <taxon>Canalipalpata</taxon>
        <taxon>Sabellida</taxon>
        <taxon>Siboglinidae</taxon>
        <taxon>Ridgeia</taxon>
    </lineage>
</organism>
<sequence>MNFTYYMKMHRDWKNVIFKDNSTMDVGNNSQILNIDNQCVVCVQPMCCVQTCLVRHTSLQVHCVHMEFCSTQHKSVVLLHTCVRCSTKYVRNETYCTCVH</sequence>
<dbReference type="AlphaFoldDB" id="A0AAD9KJ68"/>
<gene>
    <name evidence="1" type="ORF">NP493_1036g00010</name>
</gene>